<dbReference type="EMBL" id="BAAARA010000004">
    <property type="protein sequence ID" value="GAA2340155.1"/>
    <property type="molecule type" value="Genomic_DNA"/>
</dbReference>
<evidence type="ECO:0000313" key="2">
    <source>
        <dbReference type="EMBL" id="GAA2340155.1"/>
    </source>
</evidence>
<dbReference type="Proteomes" id="UP001501218">
    <property type="component" value="Unassembled WGS sequence"/>
</dbReference>
<name>A0ABP5SZT0_9PSEU</name>
<evidence type="ECO:0000256" key="1">
    <source>
        <dbReference type="SAM" id="MobiDB-lite"/>
    </source>
</evidence>
<reference evidence="3" key="1">
    <citation type="journal article" date="2019" name="Int. J. Syst. Evol. Microbiol.">
        <title>The Global Catalogue of Microorganisms (GCM) 10K type strain sequencing project: providing services to taxonomists for standard genome sequencing and annotation.</title>
        <authorList>
            <consortium name="The Broad Institute Genomics Platform"/>
            <consortium name="The Broad Institute Genome Sequencing Center for Infectious Disease"/>
            <person name="Wu L."/>
            <person name="Ma J."/>
        </authorList>
    </citation>
    <scope>NUCLEOTIDE SEQUENCE [LARGE SCALE GENOMIC DNA]</scope>
    <source>
        <strain evidence="3">JCM 16221</strain>
    </source>
</reference>
<keyword evidence="3" id="KW-1185">Reference proteome</keyword>
<accession>A0ABP5SZT0</accession>
<feature type="region of interest" description="Disordered" evidence="1">
    <location>
        <begin position="94"/>
        <end position="123"/>
    </location>
</feature>
<proteinExistence type="predicted"/>
<protein>
    <submittedName>
        <fullName evidence="2">Uncharacterized protein</fullName>
    </submittedName>
</protein>
<comment type="caution">
    <text evidence="2">The sequence shown here is derived from an EMBL/GenBank/DDBJ whole genome shotgun (WGS) entry which is preliminary data.</text>
</comment>
<evidence type="ECO:0000313" key="3">
    <source>
        <dbReference type="Proteomes" id="UP001501218"/>
    </source>
</evidence>
<gene>
    <name evidence="2" type="ORF">GCM10009854_15710</name>
</gene>
<organism evidence="2 3">
    <name type="scientific">Saccharopolyspora halophila</name>
    <dbReference type="NCBI Taxonomy" id="405551"/>
    <lineage>
        <taxon>Bacteria</taxon>
        <taxon>Bacillati</taxon>
        <taxon>Actinomycetota</taxon>
        <taxon>Actinomycetes</taxon>
        <taxon>Pseudonocardiales</taxon>
        <taxon>Pseudonocardiaceae</taxon>
        <taxon>Saccharopolyspora</taxon>
    </lineage>
</organism>
<sequence length="123" mass="13122">MAGVLHRTALPVPDLGLSRPLSGRRVHLVFDQRTECPRCNSPRKSRQSAEYLRVGSALALFVFPVLSTALASGVFWVIALAPLMGLVASVARAGNGSATTRTCWKPSGSRRSRGLRSGPGPVR</sequence>